<evidence type="ECO:0000256" key="1">
    <source>
        <dbReference type="SAM" id="MobiDB-lite"/>
    </source>
</evidence>
<protein>
    <submittedName>
        <fullName evidence="3">Monoamine oxidase</fullName>
    </submittedName>
</protein>
<dbReference type="InterPro" id="IPR002937">
    <property type="entry name" value="Amino_oxidase"/>
</dbReference>
<dbReference type="PANTHER" id="PTHR15944">
    <property type="entry name" value="FARNESYLCYSTEINE LYASE"/>
    <property type="match status" value="1"/>
</dbReference>
<dbReference type="SUPFAM" id="SSF51905">
    <property type="entry name" value="FAD/NAD(P)-binding domain"/>
    <property type="match status" value="1"/>
</dbReference>
<reference evidence="3 4" key="1">
    <citation type="submission" date="2017-05" db="EMBL/GenBank/DDBJ databases">
        <authorList>
            <person name="Varghese N."/>
            <person name="Submissions S."/>
        </authorList>
    </citation>
    <scope>NUCLEOTIDE SEQUENCE [LARGE SCALE GENOMIC DNA]</scope>
    <source>
        <strain evidence="3 4">DSM 25457</strain>
    </source>
</reference>
<dbReference type="InterPro" id="IPR036188">
    <property type="entry name" value="FAD/NAD-bd_sf"/>
</dbReference>
<organism evidence="3 4">
    <name type="scientific">Neorhodopirellula lusitana</name>
    <dbReference type="NCBI Taxonomy" id="445327"/>
    <lineage>
        <taxon>Bacteria</taxon>
        <taxon>Pseudomonadati</taxon>
        <taxon>Planctomycetota</taxon>
        <taxon>Planctomycetia</taxon>
        <taxon>Pirellulales</taxon>
        <taxon>Pirellulaceae</taxon>
        <taxon>Neorhodopirellula</taxon>
    </lineage>
</organism>
<comment type="caution">
    <text evidence="3">The sequence shown here is derived from an EMBL/GenBank/DDBJ whole genome shotgun (WGS) entry which is preliminary data.</text>
</comment>
<name>A0ABY1Q1Y8_9BACT</name>
<dbReference type="Pfam" id="PF01593">
    <property type="entry name" value="Amino_oxidase"/>
    <property type="match status" value="1"/>
</dbReference>
<dbReference type="PANTHER" id="PTHR15944:SF0">
    <property type="entry name" value="PRENYLCYSTEINE LYASE DOMAIN-CONTAINING PROTEIN"/>
    <property type="match status" value="1"/>
</dbReference>
<feature type="compositionally biased region" description="Polar residues" evidence="1">
    <location>
        <begin position="468"/>
        <end position="489"/>
    </location>
</feature>
<dbReference type="InterPro" id="IPR017046">
    <property type="entry name" value="Prenylcysteine_Oxase1"/>
</dbReference>
<proteinExistence type="predicted"/>
<dbReference type="PRINTS" id="PR00419">
    <property type="entry name" value="ADXRDTASE"/>
</dbReference>
<evidence type="ECO:0000313" key="3">
    <source>
        <dbReference type="EMBL" id="SMP56802.1"/>
    </source>
</evidence>
<feature type="region of interest" description="Disordered" evidence="1">
    <location>
        <begin position="466"/>
        <end position="489"/>
    </location>
</feature>
<dbReference type="Proteomes" id="UP001158067">
    <property type="component" value="Unassembled WGS sequence"/>
</dbReference>
<sequence>MKTWKVGIIGGGPGGLMTAHALQKLATHPVEITVFEASPRLGGKILTPRFASHPVGYEAGAAEFYDYSHFDEDALKELIKELGLPIRPMGGPAVVMNEQVLANMDDIADHLGADAAQAVVQFDRMAKDMMTPQEFYHANDHTHEHGSDTTEHVQKQRFDSLLTDLKPHPSFQYIENLMHSDLAAEPRQTSVAYGLQNYLMNDPAYMGVYGIEGGNERLPQELIARISATFRLEHRVESIVRTPQGSMQVRSICSEDSVQSEAFRVEEFDFVVVALPLAHFNSIGYECDGLAAKMRAHHDFYDYPAHYLRMTLLFESPFWRNQFSDSYWMLDKFGGCCLYDESSRDPGCDRGVLGWLLGGDDAARMSELDDQQLINEALDSLPSFLSHGRDVFIEGQVHRWIGAVNAMPGGETPVTLDRRHQPDAMQNPNLFCVGDYLFDSTLNGVLDSANYVAEWMAAEIADHPIGAPSSTDSHSSITNFSNHTDQQTV</sequence>
<dbReference type="RefSeq" id="WP_283432675.1">
    <property type="nucleotide sequence ID" value="NZ_FXUG01000005.1"/>
</dbReference>
<keyword evidence="4" id="KW-1185">Reference proteome</keyword>
<feature type="domain" description="Amine oxidase" evidence="2">
    <location>
        <begin position="14"/>
        <end position="454"/>
    </location>
</feature>
<gene>
    <name evidence="3" type="ORF">SAMN06265222_105213</name>
</gene>
<evidence type="ECO:0000313" key="4">
    <source>
        <dbReference type="Proteomes" id="UP001158067"/>
    </source>
</evidence>
<evidence type="ECO:0000259" key="2">
    <source>
        <dbReference type="Pfam" id="PF01593"/>
    </source>
</evidence>
<dbReference type="SUPFAM" id="SSF54373">
    <property type="entry name" value="FAD-linked reductases, C-terminal domain"/>
    <property type="match status" value="1"/>
</dbReference>
<dbReference type="Gene3D" id="3.50.50.60">
    <property type="entry name" value="FAD/NAD(P)-binding domain"/>
    <property type="match status" value="1"/>
</dbReference>
<accession>A0ABY1Q1Y8</accession>
<dbReference type="EMBL" id="FXUG01000005">
    <property type="protein sequence ID" value="SMP56802.1"/>
    <property type="molecule type" value="Genomic_DNA"/>
</dbReference>